<dbReference type="AlphaFoldDB" id="A0A4V2V7Z2"/>
<dbReference type="SUPFAM" id="SSF82689">
    <property type="entry name" value="Mechanosensitive channel protein MscS (YggB), C-terminal domain"/>
    <property type="match status" value="1"/>
</dbReference>
<gene>
    <name evidence="1" type="ORF">EV132_12741</name>
</gene>
<sequence>MKFRAQIYDTVLAAFLVAGLLLVGGILGPTLAQEAVPSWNDTAAKTRIIDFVKATTTAGGEGYVAPEDRIAVFNNDGTLWSEQPIYFHFAFMLDRVKKLAPQHSEWKAKEPFKSILADDLMGVAKGGEKGIVDLAMIAKKIGAELRANPELGPLFIQPLKMKGVEEFGDYGIVLSFAMTTLPGMQTYIRRKAYAKIREAFKENGIEFATSSVHVGNDDRDGAAAAATAIRTQQAKAAAAEG</sequence>
<evidence type="ECO:0000313" key="1">
    <source>
        <dbReference type="EMBL" id="TCU08391.1"/>
    </source>
</evidence>
<dbReference type="Gene3D" id="3.30.70.100">
    <property type="match status" value="1"/>
</dbReference>
<evidence type="ECO:0000313" key="2">
    <source>
        <dbReference type="Proteomes" id="UP000294576"/>
    </source>
</evidence>
<dbReference type="RefSeq" id="WP_425376441.1">
    <property type="nucleotide sequence ID" value="NZ_SMBH01000027.1"/>
</dbReference>
<organism evidence="1 2">
    <name type="scientific">Rhizobium sullae</name>
    <name type="common">Rhizobium hedysari</name>
    <dbReference type="NCBI Taxonomy" id="50338"/>
    <lineage>
        <taxon>Bacteria</taxon>
        <taxon>Pseudomonadati</taxon>
        <taxon>Pseudomonadota</taxon>
        <taxon>Alphaproteobacteria</taxon>
        <taxon>Hyphomicrobiales</taxon>
        <taxon>Rhizobiaceae</taxon>
        <taxon>Rhizobium/Agrobacterium group</taxon>
        <taxon>Rhizobium</taxon>
    </lineage>
</organism>
<protein>
    <submittedName>
        <fullName evidence="1">Uncharacterized protein</fullName>
    </submittedName>
</protein>
<dbReference type="GO" id="GO:0016020">
    <property type="term" value="C:membrane"/>
    <property type="evidence" value="ECO:0007669"/>
    <property type="project" value="InterPro"/>
</dbReference>
<reference evidence="1 2" key="1">
    <citation type="submission" date="2019-03" db="EMBL/GenBank/DDBJ databases">
        <title>Genomic Encyclopedia of Type Strains, Phase IV (KMG-V): Genome sequencing to study the core and pangenomes of soil and plant-associated prokaryotes.</title>
        <authorList>
            <person name="Whitman W."/>
        </authorList>
    </citation>
    <scope>NUCLEOTIDE SEQUENCE [LARGE SCALE GENOMIC DNA]</scope>
    <source>
        <strain evidence="1 2">Hc14</strain>
    </source>
</reference>
<accession>A0A4V2V7Z2</accession>
<name>A0A4V2V7Z2_RHISU</name>
<dbReference type="Proteomes" id="UP000294576">
    <property type="component" value="Unassembled WGS sequence"/>
</dbReference>
<dbReference type="EMBL" id="SMBH01000027">
    <property type="protein sequence ID" value="TCU08391.1"/>
    <property type="molecule type" value="Genomic_DNA"/>
</dbReference>
<comment type="caution">
    <text evidence="1">The sequence shown here is derived from an EMBL/GenBank/DDBJ whole genome shotgun (WGS) entry which is preliminary data.</text>
</comment>
<proteinExistence type="predicted"/>
<dbReference type="InterPro" id="IPR011066">
    <property type="entry name" value="MscS_channel_C_sf"/>
</dbReference>